<evidence type="ECO:0000313" key="2">
    <source>
        <dbReference type="Proteomes" id="UP000790377"/>
    </source>
</evidence>
<dbReference type="Proteomes" id="UP000790377">
    <property type="component" value="Unassembled WGS sequence"/>
</dbReference>
<reference evidence="1" key="1">
    <citation type="journal article" date="2021" name="New Phytol.">
        <title>Evolutionary innovations through gain and loss of genes in the ectomycorrhizal Boletales.</title>
        <authorList>
            <person name="Wu G."/>
            <person name="Miyauchi S."/>
            <person name="Morin E."/>
            <person name="Kuo A."/>
            <person name="Drula E."/>
            <person name="Varga T."/>
            <person name="Kohler A."/>
            <person name="Feng B."/>
            <person name="Cao Y."/>
            <person name="Lipzen A."/>
            <person name="Daum C."/>
            <person name="Hundley H."/>
            <person name="Pangilinan J."/>
            <person name="Johnson J."/>
            <person name="Barry K."/>
            <person name="LaButti K."/>
            <person name="Ng V."/>
            <person name="Ahrendt S."/>
            <person name="Min B."/>
            <person name="Choi I.G."/>
            <person name="Park H."/>
            <person name="Plett J.M."/>
            <person name="Magnuson J."/>
            <person name="Spatafora J.W."/>
            <person name="Nagy L.G."/>
            <person name="Henrissat B."/>
            <person name="Grigoriev I.V."/>
            <person name="Yang Z.L."/>
            <person name="Xu J."/>
            <person name="Martin F.M."/>
        </authorList>
    </citation>
    <scope>NUCLEOTIDE SEQUENCE</scope>
    <source>
        <strain evidence="1">ATCC 28755</strain>
    </source>
</reference>
<gene>
    <name evidence="1" type="ORF">BJ138DRAFT_993570</name>
</gene>
<keyword evidence="2" id="KW-1185">Reference proteome</keyword>
<organism evidence="1 2">
    <name type="scientific">Hygrophoropsis aurantiaca</name>
    <dbReference type="NCBI Taxonomy" id="72124"/>
    <lineage>
        <taxon>Eukaryota</taxon>
        <taxon>Fungi</taxon>
        <taxon>Dikarya</taxon>
        <taxon>Basidiomycota</taxon>
        <taxon>Agaricomycotina</taxon>
        <taxon>Agaricomycetes</taxon>
        <taxon>Agaricomycetidae</taxon>
        <taxon>Boletales</taxon>
        <taxon>Coniophorineae</taxon>
        <taxon>Hygrophoropsidaceae</taxon>
        <taxon>Hygrophoropsis</taxon>
    </lineage>
</organism>
<name>A0ACB8ACR8_9AGAM</name>
<sequence>MPRITQDPNLAQCPDFTSDVYRDLRAVFVNATTTDDQVAERQKQFWTTTNERDKLAWQEQINADNEARIQQQQTVDAIAAQKREDLAKEAEVALREERKKNRVKYINIPDRPPPSTTARAIACDAYATRRLDQGLYVELHYFTPHGLKLSQTATGAENSEALQPIQNANGTTGWIAAAATRNAATVVADKDLTFEEFCIAVPRMLRAM</sequence>
<comment type="caution">
    <text evidence="1">The sequence shown here is derived from an EMBL/GenBank/DDBJ whole genome shotgun (WGS) entry which is preliminary data.</text>
</comment>
<evidence type="ECO:0000313" key="1">
    <source>
        <dbReference type="EMBL" id="KAH7910923.1"/>
    </source>
</evidence>
<dbReference type="EMBL" id="MU267695">
    <property type="protein sequence ID" value="KAH7910923.1"/>
    <property type="molecule type" value="Genomic_DNA"/>
</dbReference>
<feature type="non-terminal residue" evidence="1">
    <location>
        <position position="208"/>
    </location>
</feature>
<proteinExistence type="predicted"/>
<protein>
    <submittedName>
        <fullName evidence="1">Uncharacterized protein</fullName>
    </submittedName>
</protein>
<accession>A0ACB8ACR8</accession>